<feature type="compositionally biased region" description="Polar residues" evidence="1">
    <location>
        <begin position="300"/>
        <end position="309"/>
    </location>
</feature>
<dbReference type="SUPFAM" id="SSF52266">
    <property type="entry name" value="SGNH hydrolase"/>
    <property type="match status" value="1"/>
</dbReference>
<feature type="compositionally biased region" description="Polar residues" evidence="1">
    <location>
        <begin position="336"/>
        <end position="347"/>
    </location>
</feature>
<organism evidence="2 4">
    <name type="scientific">Didymodactylos carnosus</name>
    <dbReference type="NCBI Taxonomy" id="1234261"/>
    <lineage>
        <taxon>Eukaryota</taxon>
        <taxon>Metazoa</taxon>
        <taxon>Spiralia</taxon>
        <taxon>Gnathifera</taxon>
        <taxon>Rotifera</taxon>
        <taxon>Eurotatoria</taxon>
        <taxon>Bdelloidea</taxon>
        <taxon>Philodinida</taxon>
        <taxon>Philodinidae</taxon>
        <taxon>Didymodactylos</taxon>
    </lineage>
</organism>
<dbReference type="EMBL" id="CAJOBA010015082">
    <property type="protein sequence ID" value="CAF3886227.1"/>
    <property type="molecule type" value="Genomic_DNA"/>
</dbReference>
<dbReference type="AlphaFoldDB" id="A0A8S2E3V5"/>
<gene>
    <name evidence="2" type="ORF">OVA965_LOCUS19951</name>
    <name evidence="3" type="ORF">TMI583_LOCUS20182</name>
</gene>
<dbReference type="Proteomes" id="UP000677228">
    <property type="component" value="Unassembled WGS sequence"/>
</dbReference>
<dbReference type="EMBL" id="CAJNOK010010440">
    <property type="protein sequence ID" value="CAF1115878.1"/>
    <property type="molecule type" value="Genomic_DNA"/>
</dbReference>
<dbReference type="Gene3D" id="3.40.50.1110">
    <property type="entry name" value="SGNH hydrolase"/>
    <property type="match status" value="1"/>
</dbReference>
<sequence>PDTEPITPPGEQCESQGTVVTSSATRAVVVPTPVRDRVFFGSTGIPSVNLLALSENLSSDSHTLSTSSSFEISEPPVMTQRPTYTIIADSHLQYLPKRIRRQHYDIHIDAIRGLQWFDRYDNQLSVETVINKPANVQSIASSTAVLLAIGTNTLRNVESFRAIQQVRRTVNTIREQHPHLSDSHLIVTRCFPCQRETKPFPLDLLRKNISTYNNLLYNLSRQLQFSILDCGVQDKHLSQADKMHLSDEGRDLYYSSIYTYFDALQQSQVAVAPYLNRSKSPSSPTSHHHHSKTQSHHRSPSPQHASSTTTKHRRWTSQPPAPQPFNHQQPPVPPNMASQNSSYSRTSTHNKKMKNIKNSIKCHSKDYQYCVHREVYEKFTIQELKDILRGLGLRFKKTNKQFIDGKMILSIALFAEEQRTEFEQRLHDHLFTEEHYVQLVGHRL</sequence>
<evidence type="ECO:0000313" key="3">
    <source>
        <dbReference type="EMBL" id="CAF3886227.1"/>
    </source>
</evidence>
<evidence type="ECO:0000313" key="4">
    <source>
        <dbReference type="Proteomes" id="UP000677228"/>
    </source>
</evidence>
<feature type="non-terminal residue" evidence="2">
    <location>
        <position position="1"/>
    </location>
</feature>
<protein>
    <submittedName>
        <fullName evidence="2">Uncharacterized protein</fullName>
    </submittedName>
</protein>
<dbReference type="InterPro" id="IPR036514">
    <property type="entry name" value="SGNH_hydro_sf"/>
</dbReference>
<comment type="caution">
    <text evidence="2">The sequence shown here is derived from an EMBL/GenBank/DDBJ whole genome shotgun (WGS) entry which is preliminary data.</text>
</comment>
<evidence type="ECO:0000313" key="2">
    <source>
        <dbReference type="EMBL" id="CAF1115878.1"/>
    </source>
</evidence>
<reference evidence="2" key="1">
    <citation type="submission" date="2021-02" db="EMBL/GenBank/DDBJ databases">
        <authorList>
            <person name="Nowell W R."/>
        </authorList>
    </citation>
    <scope>NUCLEOTIDE SEQUENCE</scope>
</reference>
<name>A0A8S2E3V5_9BILA</name>
<feature type="region of interest" description="Disordered" evidence="1">
    <location>
        <begin position="276"/>
        <end position="355"/>
    </location>
</feature>
<evidence type="ECO:0000256" key="1">
    <source>
        <dbReference type="SAM" id="MobiDB-lite"/>
    </source>
</evidence>
<accession>A0A8S2E3V5</accession>
<proteinExistence type="predicted"/>
<feature type="compositionally biased region" description="Basic residues" evidence="1">
    <location>
        <begin position="286"/>
        <end position="299"/>
    </location>
</feature>
<dbReference type="Proteomes" id="UP000682733">
    <property type="component" value="Unassembled WGS sequence"/>
</dbReference>